<dbReference type="PANTHER" id="PTHR10961:SF15">
    <property type="entry name" value="FAD DEPENDENT OXIDOREDUCTASE DOMAIN-CONTAINING PROTEIN"/>
    <property type="match status" value="1"/>
</dbReference>
<evidence type="ECO:0000256" key="1">
    <source>
        <dbReference type="ARBA" id="ARBA00001974"/>
    </source>
</evidence>
<evidence type="ECO:0000259" key="7">
    <source>
        <dbReference type="Pfam" id="PF01266"/>
    </source>
</evidence>
<keyword evidence="5" id="KW-0560">Oxidoreductase</keyword>
<dbReference type="Pfam" id="PF01266">
    <property type="entry name" value="DAO"/>
    <property type="match status" value="1"/>
</dbReference>
<dbReference type="InterPro" id="IPR045170">
    <property type="entry name" value="MTOX"/>
</dbReference>
<evidence type="ECO:0000313" key="9">
    <source>
        <dbReference type="Proteomes" id="UP001498421"/>
    </source>
</evidence>
<comment type="caution">
    <text evidence="8">The sequence shown here is derived from an EMBL/GenBank/DDBJ whole genome shotgun (WGS) entry which is preliminary data.</text>
</comment>
<comment type="cofactor">
    <cofactor evidence="1">
        <name>FAD</name>
        <dbReference type="ChEBI" id="CHEBI:57692"/>
    </cofactor>
</comment>
<evidence type="ECO:0000256" key="3">
    <source>
        <dbReference type="ARBA" id="ARBA00022630"/>
    </source>
</evidence>
<accession>A0ABR1HV54</accession>
<dbReference type="SUPFAM" id="SSF51905">
    <property type="entry name" value="FAD/NAD(P)-binding domain"/>
    <property type="match status" value="1"/>
</dbReference>
<keyword evidence="9" id="KW-1185">Reference proteome</keyword>
<feature type="transmembrane region" description="Helical" evidence="6">
    <location>
        <begin position="12"/>
        <end position="28"/>
    </location>
</feature>
<feature type="domain" description="FAD dependent oxidoreductase" evidence="7">
    <location>
        <begin position="11"/>
        <end position="147"/>
    </location>
</feature>
<organism evidence="8 9">
    <name type="scientific">Neonectria magnoliae</name>
    <dbReference type="NCBI Taxonomy" id="2732573"/>
    <lineage>
        <taxon>Eukaryota</taxon>
        <taxon>Fungi</taxon>
        <taxon>Dikarya</taxon>
        <taxon>Ascomycota</taxon>
        <taxon>Pezizomycotina</taxon>
        <taxon>Sordariomycetes</taxon>
        <taxon>Hypocreomycetidae</taxon>
        <taxon>Hypocreales</taxon>
        <taxon>Nectriaceae</taxon>
        <taxon>Neonectria</taxon>
    </lineage>
</organism>
<keyword evidence="6" id="KW-1133">Transmembrane helix</keyword>
<keyword evidence="4" id="KW-0274">FAD</keyword>
<evidence type="ECO:0000256" key="4">
    <source>
        <dbReference type="ARBA" id="ARBA00022827"/>
    </source>
</evidence>
<dbReference type="EMBL" id="JAZAVK010000086">
    <property type="protein sequence ID" value="KAK7425064.1"/>
    <property type="molecule type" value="Genomic_DNA"/>
</dbReference>
<keyword evidence="3" id="KW-0285">Flavoprotein</keyword>
<keyword evidence="6" id="KW-0472">Membrane</keyword>
<dbReference type="InterPro" id="IPR036188">
    <property type="entry name" value="FAD/NAD-bd_sf"/>
</dbReference>
<name>A0ABR1HV54_9HYPO</name>
<evidence type="ECO:0000256" key="5">
    <source>
        <dbReference type="ARBA" id="ARBA00023002"/>
    </source>
</evidence>
<protein>
    <recommendedName>
        <fullName evidence="7">FAD dependent oxidoreductase domain-containing protein</fullName>
    </recommendedName>
</protein>
<dbReference type="PANTHER" id="PTHR10961">
    <property type="entry name" value="PEROXISOMAL SARCOSINE OXIDASE"/>
    <property type="match status" value="1"/>
</dbReference>
<dbReference type="InterPro" id="IPR006076">
    <property type="entry name" value="FAD-dep_OxRdtase"/>
</dbReference>
<comment type="similarity">
    <text evidence="2">Belongs to the MSOX/MTOX family.</text>
</comment>
<dbReference type="Proteomes" id="UP001498421">
    <property type="component" value="Unassembled WGS sequence"/>
</dbReference>
<evidence type="ECO:0000256" key="2">
    <source>
        <dbReference type="ARBA" id="ARBA00010989"/>
    </source>
</evidence>
<keyword evidence="6" id="KW-0812">Transmembrane</keyword>
<dbReference type="PRINTS" id="PR00419">
    <property type="entry name" value="ADXRDTASE"/>
</dbReference>
<evidence type="ECO:0000313" key="8">
    <source>
        <dbReference type="EMBL" id="KAK7425064.1"/>
    </source>
</evidence>
<gene>
    <name evidence="8" type="ORF">QQZ08_008340</name>
</gene>
<reference evidence="8 9" key="1">
    <citation type="journal article" date="2025" name="Microbiol. Resour. Announc.">
        <title>Draft genome sequences for Neonectria magnoliae and Neonectria punicea, canker pathogens of Liriodendron tulipifera and Acer saccharum in West Virginia.</title>
        <authorList>
            <person name="Petronek H.M."/>
            <person name="Kasson M.T."/>
            <person name="Metheny A.M."/>
            <person name="Stauder C.M."/>
            <person name="Lovett B."/>
            <person name="Lynch S.C."/>
            <person name="Garnas J.R."/>
            <person name="Kasson L.R."/>
            <person name="Stajich J.E."/>
        </authorList>
    </citation>
    <scope>NUCLEOTIDE SEQUENCE [LARGE SCALE GENOMIC DNA]</scope>
    <source>
        <strain evidence="8 9">NRRL 64651</strain>
    </source>
</reference>
<proteinExistence type="inferred from homology"/>
<dbReference type="Gene3D" id="3.50.50.60">
    <property type="entry name" value="FAD/NAD(P)-binding domain"/>
    <property type="match status" value="1"/>
</dbReference>
<sequence length="187" mass="19952">MAGRPGKDDPIAIVGVGIFGLSTALHLARRGYRHVTVFDRQDYDSGLYSYQKGCDAASADLNKIIRSAYGTQTEYQELSFEAVQQWHTWSKQLSDGDAPPGMTSSDKVLHNCGAISINAGEGLPPFEQATIEAMAKLGHGHTQLITTDPEDVKTAQKLGLNIDQFNAQARGKATVGVLDASGGFAVA</sequence>
<evidence type="ECO:0000256" key="6">
    <source>
        <dbReference type="SAM" id="Phobius"/>
    </source>
</evidence>